<protein>
    <recommendedName>
        <fullName evidence="1">DUF58 domain-containing protein</fullName>
    </recommendedName>
</protein>
<organism evidence="2 3">
    <name type="scientific">Candidatus Entotheonella gemina</name>
    <dbReference type="NCBI Taxonomy" id="1429439"/>
    <lineage>
        <taxon>Bacteria</taxon>
        <taxon>Pseudomonadati</taxon>
        <taxon>Nitrospinota/Tectimicrobiota group</taxon>
        <taxon>Candidatus Tectimicrobiota</taxon>
        <taxon>Candidatus Entotheonellia</taxon>
        <taxon>Candidatus Entotheonellales</taxon>
        <taxon>Candidatus Entotheonellaceae</taxon>
        <taxon>Candidatus Entotheonella</taxon>
    </lineage>
</organism>
<comment type="caution">
    <text evidence="2">The sequence shown here is derived from an EMBL/GenBank/DDBJ whole genome shotgun (WGS) entry which is preliminary data.</text>
</comment>
<accession>W4M5W9</accession>
<dbReference type="InterPro" id="IPR036465">
    <property type="entry name" value="vWFA_dom_sf"/>
</dbReference>
<dbReference type="InterPro" id="IPR002881">
    <property type="entry name" value="DUF58"/>
</dbReference>
<dbReference type="EMBL" id="AZHX01000925">
    <property type="protein sequence ID" value="ETX05578.1"/>
    <property type="molecule type" value="Genomic_DNA"/>
</dbReference>
<dbReference type="PANTHER" id="PTHR33608:SF6">
    <property type="entry name" value="BLL2464 PROTEIN"/>
    <property type="match status" value="1"/>
</dbReference>
<dbReference type="Proteomes" id="UP000019140">
    <property type="component" value="Unassembled WGS sequence"/>
</dbReference>
<dbReference type="SUPFAM" id="SSF53300">
    <property type="entry name" value="vWA-like"/>
    <property type="match status" value="1"/>
</dbReference>
<name>W4M5W9_9BACT</name>
<keyword evidence="3" id="KW-1185">Reference proteome</keyword>
<dbReference type="HOGENOM" id="CLU_920368_0_0_7"/>
<dbReference type="Gene3D" id="3.40.50.410">
    <property type="entry name" value="von Willebrand factor, type A domain"/>
    <property type="match status" value="1"/>
</dbReference>
<dbReference type="PANTHER" id="PTHR33608">
    <property type="entry name" value="BLL2464 PROTEIN"/>
    <property type="match status" value="1"/>
</dbReference>
<evidence type="ECO:0000259" key="1">
    <source>
        <dbReference type="Pfam" id="PF01882"/>
    </source>
</evidence>
<evidence type="ECO:0000313" key="3">
    <source>
        <dbReference type="Proteomes" id="UP000019140"/>
    </source>
</evidence>
<sequence length="302" mass="34769">MNLDVDFGTWYADITRRVDLRIRDRMQTIMQGSHPSIWRGRGDDFDSFQPHTLGEETTHIDWKASERLEDGFLVRKLREERMLDVWIAVDLSASMWTGFSPEGCKQRLLLDIVAVVGRSLLHQQDQLGVIGFDRTIRTVLEPFRSEKAFVNLLQTLWEFQPEPGTTTSLLPALQFFASHKGTGHTKRKRLVLVLSDFDTEDDWIPAVQRIRATHPIVPVWLEEPLPQTLFANAGLLTYRDVETGAYATVEPGTWIEWVQAHKRREQERCLAQLEATGTPILLVSQETFSVDRLITFLDEQLL</sequence>
<evidence type="ECO:0000313" key="2">
    <source>
        <dbReference type="EMBL" id="ETX05578.1"/>
    </source>
</evidence>
<dbReference type="CDD" id="cd00198">
    <property type="entry name" value="vWFA"/>
    <property type="match status" value="1"/>
</dbReference>
<gene>
    <name evidence="2" type="ORF">ETSY2_22145</name>
</gene>
<feature type="domain" description="DUF58" evidence="1">
    <location>
        <begin position="51"/>
        <end position="250"/>
    </location>
</feature>
<dbReference type="Pfam" id="PF01882">
    <property type="entry name" value="DUF58"/>
    <property type="match status" value="1"/>
</dbReference>
<dbReference type="AlphaFoldDB" id="W4M5W9"/>
<proteinExistence type="predicted"/>
<reference evidence="2 3" key="1">
    <citation type="journal article" date="2014" name="Nature">
        <title>An environmental bacterial taxon with a large and distinct metabolic repertoire.</title>
        <authorList>
            <person name="Wilson M.C."/>
            <person name="Mori T."/>
            <person name="Ruckert C."/>
            <person name="Uria A.R."/>
            <person name="Helf M.J."/>
            <person name="Takada K."/>
            <person name="Gernert C."/>
            <person name="Steffens U.A."/>
            <person name="Heycke N."/>
            <person name="Schmitt S."/>
            <person name="Rinke C."/>
            <person name="Helfrich E.J."/>
            <person name="Brachmann A.O."/>
            <person name="Gurgui C."/>
            <person name="Wakimoto T."/>
            <person name="Kracht M."/>
            <person name="Crusemann M."/>
            <person name="Hentschel U."/>
            <person name="Abe I."/>
            <person name="Matsunaga S."/>
            <person name="Kalinowski J."/>
            <person name="Takeyama H."/>
            <person name="Piel J."/>
        </authorList>
    </citation>
    <scope>NUCLEOTIDE SEQUENCE [LARGE SCALE GENOMIC DNA]</scope>
    <source>
        <strain evidence="3">TSY2</strain>
    </source>
</reference>